<comment type="caution">
    <text evidence="2">The sequence shown here is derived from an EMBL/GenBank/DDBJ whole genome shotgun (WGS) entry which is preliminary data.</text>
</comment>
<dbReference type="STRING" id="29341.RSJ17_16020"/>
<protein>
    <submittedName>
        <fullName evidence="2">Bacterial regulatory, arsR family protein</fullName>
    </submittedName>
</protein>
<name>A0A0C1QZ69_9CLOT</name>
<dbReference type="Proteomes" id="UP000031366">
    <property type="component" value="Unassembled WGS sequence"/>
</dbReference>
<dbReference type="InterPro" id="IPR036390">
    <property type="entry name" value="WH_DNA-bd_sf"/>
</dbReference>
<dbReference type="SMART" id="SM00418">
    <property type="entry name" value="HTH_ARSR"/>
    <property type="match status" value="1"/>
</dbReference>
<dbReference type="GO" id="GO:0003700">
    <property type="term" value="F:DNA-binding transcription factor activity"/>
    <property type="evidence" value="ECO:0007669"/>
    <property type="project" value="InterPro"/>
</dbReference>
<sequence>MEDRKVLTTLEEVKAISDPFRYRIIIILIDMNEPASVRQIADRMNEMPSKIYYHIKKLESVGIIQTVDNKQIKGNETKYYKLLARKFEIRCSKEIDEPYKIMHLALEQRMISNFYDNSKEVFLNSMNKDLQGAGGTIMNKNIYLTEEEADEIIELMKDFFKNHKEEDSKKLKYHSFFTIIEE</sequence>
<evidence type="ECO:0000313" key="3">
    <source>
        <dbReference type="Proteomes" id="UP000031366"/>
    </source>
</evidence>
<dbReference type="RefSeq" id="WP_039633822.1">
    <property type="nucleotide sequence ID" value="NZ_AYSO01000017.1"/>
</dbReference>
<keyword evidence="3" id="KW-1185">Reference proteome</keyword>
<proteinExistence type="predicted"/>
<dbReference type="Gene3D" id="1.10.10.10">
    <property type="entry name" value="Winged helix-like DNA-binding domain superfamily/Winged helix DNA-binding domain"/>
    <property type="match status" value="1"/>
</dbReference>
<organism evidence="2 3">
    <name type="scientific">Clostridium argentinense CDC 2741</name>
    <dbReference type="NCBI Taxonomy" id="1418104"/>
    <lineage>
        <taxon>Bacteria</taxon>
        <taxon>Bacillati</taxon>
        <taxon>Bacillota</taxon>
        <taxon>Clostridia</taxon>
        <taxon>Eubacteriales</taxon>
        <taxon>Clostridiaceae</taxon>
        <taxon>Clostridium</taxon>
    </lineage>
</organism>
<dbReference type="InterPro" id="IPR011991">
    <property type="entry name" value="ArsR-like_HTH"/>
</dbReference>
<evidence type="ECO:0000259" key="1">
    <source>
        <dbReference type="SMART" id="SM00418"/>
    </source>
</evidence>
<gene>
    <name evidence="2" type="ORF">U732_1900</name>
</gene>
<evidence type="ECO:0000313" key="2">
    <source>
        <dbReference type="EMBL" id="KIE46392.1"/>
    </source>
</evidence>
<dbReference type="EMBL" id="AYSO01000017">
    <property type="protein sequence ID" value="KIE46392.1"/>
    <property type="molecule type" value="Genomic_DNA"/>
</dbReference>
<dbReference type="SUPFAM" id="SSF46785">
    <property type="entry name" value="Winged helix' DNA-binding domain"/>
    <property type="match status" value="1"/>
</dbReference>
<dbReference type="InterPro" id="IPR001845">
    <property type="entry name" value="HTH_ArsR_DNA-bd_dom"/>
</dbReference>
<dbReference type="CDD" id="cd00090">
    <property type="entry name" value="HTH_ARSR"/>
    <property type="match status" value="1"/>
</dbReference>
<dbReference type="InterPro" id="IPR036388">
    <property type="entry name" value="WH-like_DNA-bd_sf"/>
</dbReference>
<dbReference type="AlphaFoldDB" id="A0A0C1QZ69"/>
<dbReference type="OrthoDB" id="9788770at2"/>
<accession>A0A0C1QZ69</accession>
<reference evidence="2 3" key="1">
    <citation type="journal article" date="2015" name="Infect. Genet. Evol.">
        <title>Genomic sequences of six botulinum neurotoxin-producing strains representing three clostridial species illustrate the mobility and diversity of botulinum neurotoxin genes.</title>
        <authorList>
            <person name="Smith T.J."/>
            <person name="Hill K.K."/>
            <person name="Xie G."/>
            <person name="Foley B.T."/>
            <person name="Williamson C.H."/>
            <person name="Foster J.T."/>
            <person name="Johnson S.L."/>
            <person name="Chertkov O."/>
            <person name="Teshima H."/>
            <person name="Gibbons H.S."/>
            <person name="Johnsky L.A."/>
            <person name="Karavis M.A."/>
            <person name="Smith L.A."/>
        </authorList>
    </citation>
    <scope>NUCLEOTIDE SEQUENCE [LARGE SCALE GENOMIC DNA]</scope>
    <source>
        <strain evidence="2 3">CDC 2741</strain>
    </source>
</reference>
<feature type="domain" description="HTH arsR-type" evidence="1">
    <location>
        <begin position="11"/>
        <end position="96"/>
    </location>
</feature>
<dbReference type="Pfam" id="PF12840">
    <property type="entry name" value="HTH_20"/>
    <property type="match status" value="1"/>
</dbReference>